<dbReference type="GO" id="GO:0006906">
    <property type="term" value="P:vesicle fusion"/>
    <property type="evidence" value="ECO:0007669"/>
    <property type="project" value="TreeGrafter"/>
</dbReference>
<dbReference type="SUPFAM" id="SSF47661">
    <property type="entry name" value="t-snare proteins"/>
    <property type="match status" value="1"/>
</dbReference>
<dbReference type="GO" id="GO:0006886">
    <property type="term" value="P:intracellular protein transport"/>
    <property type="evidence" value="ECO:0007669"/>
    <property type="project" value="InterPro"/>
</dbReference>
<dbReference type="SMART" id="SM00397">
    <property type="entry name" value="t_SNARE"/>
    <property type="match status" value="1"/>
</dbReference>
<dbReference type="CDD" id="cd15840">
    <property type="entry name" value="SNARE_Qa"/>
    <property type="match status" value="1"/>
</dbReference>
<dbReference type="GO" id="GO:0000149">
    <property type="term" value="F:SNARE binding"/>
    <property type="evidence" value="ECO:0007669"/>
    <property type="project" value="TreeGrafter"/>
</dbReference>
<keyword evidence="6" id="KW-1185">Reference proteome</keyword>
<dbReference type="EMBL" id="LXFE01000750">
    <property type="protein sequence ID" value="OLL24537.1"/>
    <property type="molecule type" value="Genomic_DNA"/>
</dbReference>
<keyword evidence="2" id="KW-0175">Coiled coil</keyword>
<dbReference type="GO" id="GO:0005484">
    <property type="term" value="F:SNAP receptor activity"/>
    <property type="evidence" value="ECO:0007669"/>
    <property type="project" value="InterPro"/>
</dbReference>
<dbReference type="GO" id="GO:0005770">
    <property type="term" value="C:late endosome"/>
    <property type="evidence" value="ECO:0007669"/>
    <property type="project" value="EnsemblFungi"/>
</dbReference>
<evidence type="ECO:0000313" key="6">
    <source>
        <dbReference type="Proteomes" id="UP000186594"/>
    </source>
</evidence>
<comment type="similarity">
    <text evidence="1">Belongs to the syntaxin family.</text>
</comment>
<dbReference type="GO" id="GO:0031201">
    <property type="term" value="C:SNARE complex"/>
    <property type="evidence" value="ECO:0007669"/>
    <property type="project" value="TreeGrafter"/>
</dbReference>
<dbReference type="InterPro" id="IPR006012">
    <property type="entry name" value="Syntaxin/epimorphin_CS"/>
</dbReference>
<proteinExistence type="inferred from homology"/>
<dbReference type="GO" id="GO:0048278">
    <property type="term" value="P:vesicle docking"/>
    <property type="evidence" value="ECO:0007669"/>
    <property type="project" value="TreeGrafter"/>
</dbReference>
<organism evidence="5 6">
    <name type="scientific">Neolecta irregularis (strain DAH-3)</name>
    <dbReference type="NCBI Taxonomy" id="1198029"/>
    <lineage>
        <taxon>Eukaryota</taxon>
        <taxon>Fungi</taxon>
        <taxon>Dikarya</taxon>
        <taxon>Ascomycota</taxon>
        <taxon>Taphrinomycotina</taxon>
        <taxon>Neolectales</taxon>
        <taxon>Neolectaceae</taxon>
        <taxon>Neolecta</taxon>
    </lineage>
</organism>
<evidence type="ECO:0000256" key="2">
    <source>
        <dbReference type="SAM" id="Coils"/>
    </source>
</evidence>
<comment type="caution">
    <text evidence="5">The sequence shown here is derived from an EMBL/GenBank/DDBJ whole genome shotgun (WGS) entry which is preliminary data.</text>
</comment>
<dbReference type="Gene3D" id="1.20.58.70">
    <property type="match status" value="1"/>
</dbReference>
<dbReference type="Gene3D" id="1.20.5.110">
    <property type="match status" value="1"/>
</dbReference>
<dbReference type="PANTHER" id="PTHR19957">
    <property type="entry name" value="SYNTAXIN"/>
    <property type="match status" value="1"/>
</dbReference>
<evidence type="ECO:0000313" key="5">
    <source>
        <dbReference type="EMBL" id="OLL24537.1"/>
    </source>
</evidence>
<accession>A0A1U7LPF8</accession>
<dbReference type="PROSITE" id="PS50192">
    <property type="entry name" value="T_SNARE"/>
    <property type="match status" value="1"/>
</dbReference>
<dbReference type="Pfam" id="PF05739">
    <property type="entry name" value="SNARE"/>
    <property type="match status" value="1"/>
</dbReference>
<dbReference type="InterPro" id="IPR010989">
    <property type="entry name" value="SNARE"/>
</dbReference>
<dbReference type="OrthoDB" id="364348at2759"/>
<dbReference type="InterPro" id="IPR000727">
    <property type="entry name" value="T_SNARE_dom"/>
</dbReference>
<gene>
    <name evidence="5" type="ORF">NEOLI_001887</name>
</gene>
<feature type="transmembrane region" description="Helical" evidence="3">
    <location>
        <begin position="226"/>
        <end position="245"/>
    </location>
</feature>
<dbReference type="InterPro" id="IPR006011">
    <property type="entry name" value="Syntaxin_N"/>
</dbReference>
<keyword evidence="3" id="KW-0812">Transmembrane</keyword>
<dbReference type="Pfam" id="PF14523">
    <property type="entry name" value="Syntaxin_2"/>
    <property type="match status" value="1"/>
</dbReference>
<dbReference type="FunFam" id="1.20.5.110:FF:000059">
    <property type="entry name" value="Related to syntaxin 12"/>
    <property type="match status" value="1"/>
</dbReference>
<dbReference type="STRING" id="1198029.A0A1U7LPF8"/>
<name>A0A1U7LPF8_NEOID</name>
<dbReference type="PROSITE" id="PS00914">
    <property type="entry name" value="SYNTAXIN"/>
    <property type="match status" value="1"/>
</dbReference>
<dbReference type="Proteomes" id="UP000186594">
    <property type="component" value="Unassembled WGS sequence"/>
</dbReference>
<dbReference type="OMA" id="QPFLMEQ"/>
<reference evidence="5 6" key="1">
    <citation type="submission" date="2016-04" db="EMBL/GenBank/DDBJ databases">
        <title>Evolutionary innovation and constraint leading to complex multicellularity in the Ascomycota.</title>
        <authorList>
            <person name="Cisse O."/>
            <person name="Nguyen A."/>
            <person name="Hewitt D.A."/>
            <person name="Jedd G."/>
            <person name="Stajich J.E."/>
        </authorList>
    </citation>
    <scope>NUCLEOTIDE SEQUENCE [LARGE SCALE GENOMIC DNA]</scope>
    <source>
        <strain evidence="5 6">DAH-3</strain>
    </source>
</reference>
<dbReference type="InterPro" id="IPR045242">
    <property type="entry name" value="Syntaxin"/>
</dbReference>
<evidence type="ECO:0000259" key="4">
    <source>
        <dbReference type="PROSITE" id="PS50192"/>
    </source>
</evidence>
<protein>
    <submittedName>
        <fullName evidence="5">Syntaxin pep12</fullName>
    </submittedName>
</protein>
<evidence type="ECO:0000256" key="3">
    <source>
        <dbReference type="SAM" id="Phobius"/>
    </source>
</evidence>
<sequence length="246" mass="28208">MSFANIDNPRSFAPPSDPFAVLTNKISTAIFRIRRNLTTTVRSKDPERISQLLEDTREIVRNAQGNVKELSTWDTDDDRRKRFEKEKIQKEFTNVLVEFQQLQKNESKRQRQDLRAAKEHLATDREDLSLAQEQSLVQQQESQNLDPDIAYNELLINQREDEIRDIEEGITELNEIFRDLGTMIGEQGVMVDNIEANVSSVATNTKNASAQLTIAAKYQRKARKRACVLLMVFLVIFAIVLLAALT</sequence>
<dbReference type="AlphaFoldDB" id="A0A1U7LPF8"/>
<dbReference type="GO" id="GO:0000329">
    <property type="term" value="C:fungal-type vacuole membrane"/>
    <property type="evidence" value="ECO:0007669"/>
    <property type="project" value="EnsemblFungi"/>
</dbReference>
<dbReference type="PANTHER" id="PTHR19957:SF38">
    <property type="entry name" value="LD27581P"/>
    <property type="match status" value="1"/>
</dbReference>
<feature type="domain" description="T-SNARE coiled-coil homology" evidence="4">
    <location>
        <begin position="153"/>
        <end position="215"/>
    </location>
</feature>
<keyword evidence="3" id="KW-1133">Transmembrane helix</keyword>
<keyword evidence="3" id="KW-0472">Membrane</keyword>
<feature type="coiled-coil region" evidence="2">
    <location>
        <begin position="85"/>
        <end position="124"/>
    </location>
</feature>
<evidence type="ECO:0000256" key="1">
    <source>
        <dbReference type="ARBA" id="ARBA00009063"/>
    </source>
</evidence>
<dbReference type="GO" id="GO:0006896">
    <property type="term" value="P:Golgi to vacuole transport"/>
    <property type="evidence" value="ECO:0007669"/>
    <property type="project" value="EnsemblFungi"/>
</dbReference>